<evidence type="ECO:0000313" key="2">
    <source>
        <dbReference type="EMBL" id="HIW11118.1"/>
    </source>
</evidence>
<accession>A0A9D1TY20</accession>
<dbReference type="PANTHER" id="PTHR47197:SF3">
    <property type="entry name" value="DIHYDRO-HEME D1 DEHYDROGENASE"/>
    <property type="match status" value="1"/>
</dbReference>
<comment type="caution">
    <text evidence="2">The sequence shown here is derived from an EMBL/GenBank/DDBJ whole genome shotgun (WGS) entry which is preliminary data.</text>
</comment>
<proteinExistence type="predicted"/>
<reference evidence="2" key="2">
    <citation type="submission" date="2021-04" db="EMBL/GenBank/DDBJ databases">
        <authorList>
            <person name="Gilroy R."/>
        </authorList>
    </citation>
    <scope>NUCLEOTIDE SEQUENCE</scope>
    <source>
        <strain evidence="2">ChiBcec15-1070</strain>
    </source>
</reference>
<reference evidence="2" key="1">
    <citation type="journal article" date="2021" name="PeerJ">
        <title>Extensive microbial diversity within the chicken gut microbiome revealed by metagenomics and culture.</title>
        <authorList>
            <person name="Gilroy R."/>
            <person name="Ravi A."/>
            <person name="Getino M."/>
            <person name="Pursley I."/>
            <person name="Horton D.L."/>
            <person name="Alikhan N.F."/>
            <person name="Baker D."/>
            <person name="Gharbi K."/>
            <person name="Hall N."/>
            <person name="Watson M."/>
            <person name="Adriaenssens E.M."/>
            <person name="Foster-Nyarko E."/>
            <person name="Jarju S."/>
            <person name="Secka A."/>
            <person name="Antonio M."/>
            <person name="Oren A."/>
            <person name="Chaudhuri R.R."/>
            <person name="La Ragione R."/>
            <person name="Hildebrand F."/>
            <person name="Pallen M.J."/>
        </authorList>
    </citation>
    <scope>NUCLEOTIDE SEQUENCE</scope>
    <source>
        <strain evidence="2">ChiBcec15-1070</strain>
    </source>
</reference>
<dbReference type="Proteomes" id="UP000823926">
    <property type="component" value="Unassembled WGS sequence"/>
</dbReference>
<dbReference type="PROSITE" id="PS51257">
    <property type="entry name" value="PROKAR_LIPOPROTEIN"/>
    <property type="match status" value="1"/>
</dbReference>
<protein>
    <recommendedName>
        <fullName evidence="4">YncE family protein</fullName>
    </recommendedName>
</protein>
<dbReference type="Pfam" id="PF16819">
    <property type="entry name" value="DUF5074"/>
    <property type="match status" value="1"/>
</dbReference>
<dbReference type="SUPFAM" id="SSF50969">
    <property type="entry name" value="YVTN repeat-like/Quinoprotein amine dehydrogenase"/>
    <property type="match status" value="1"/>
</dbReference>
<dbReference type="InterPro" id="IPR015943">
    <property type="entry name" value="WD40/YVTN_repeat-like_dom_sf"/>
</dbReference>
<dbReference type="InterPro" id="IPR011044">
    <property type="entry name" value="Quino_amine_DH_bsu"/>
</dbReference>
<sequence length="362" mass="38841">MKKINLMLALAASALLFSCNNNGGSVTIPSPKTQGYWILGEGSFGVDNSTLYYYDLSTQTATNRFETANPEAVLGNTANDMKVYGSKLYVAVDMSNKVVVLNASTGEILQEIDMGTEDGLRREPRNVTYAAGKVYVSLYSGQVARIDTTTFAVDYTPYGGSFTACEGIVAVGEHTLVVANSGQGTGKTVTLYDVATFSSKGDITVPTNPCELAVADDQTVYLATWTVYDATFTPIAPAALHKLDLTQKTYTTLEGVEVQRLAINGQILYGVNTAYDESYKMTSTLVKLDLRSGDKTEMLSEEGVSYNGVNVNPLNGYVYVSKVEADYKTSTILPFDEKGNALTPVTGVGNAANTVAFVNKLQ</sequence>
<dbReference type="InterPro" id="IPR051200">
    <property type="entry name" value="Host-pathogen_enzymatic-act"/>
</dbReference>
<dbReference type="AlphaFoldDB" id="A0A9D1TY20"/>
<evidence type="ECO:0000313" key="3">
    <source>
        <dbReference type="Proteomes" id="UP000823926"/>
    </source>
</evidence>
<dbReference type="PANTHER" id="PTHR47197">
    <property type="entry name" value="PROTEIN NIRF"/>
    <property type="match status" value="1"/>
</dbReference>
<dbReference type="Gene3D" id="2.130.10.10">
    <property type="entry name" value="YVTN repeat-like/Quinoprotein amine dehydrogenase"/>
    <property type="match status" value="1"/>
</dbReference>
<keyword evidence="1" id="KW-0732">Signal</keyword>
<feature type="signal peptide" evidence="1">
    <location>
        <begin position="1"/>
        <end position="23"/>
    </location>
</feature>
<feature type="chain" id="PRO_5039479230" description="YncE family protein" evidence="1">
    <location>
        <begin position="24"/>
        <end position="362"/>
    </location>
</feature>
<dbReference type="EMBL" id="DXHL01000030">
    <property type="protein sequence ID" value="HIW11118.1"/>
    <property type="molecule type" value="Genomic_DNA"/>
</dbReference>
<name>A0A9D1TY20_9BACT</name>
<evidence type="ECO:0008006" key="4">
    <source>
        <dbReference type="Google" id="ProtNLM"/>
    </source>
</evidence>
<evidence type="ECO:0000256" key="1">
    <source>
        <dbReference type="SAM" id="SignalP"/>
    </source>
</evidence>
<gene>
    <name evidence="2" type="ORF">H9888_06435</name>
</gene>
<dbReference type="InterPro" id="IPR031815">
    <property type="entry name" value="DUF5074"/>
</dbReference>
<organism evidence="2 3">
    <name type="scientific">Candidatus Rikenella faecigallinarum</name>
    <dbReference type="NCBI Taxonomy" id="2838745"/>
    <lineage>
        <taxon>Bacteria</taxon>
        <taxon>Pseudomonadati</taxon>
        <taxon>Bacteroidota</taxon>
        <taxon>Bacteroidia</taxon>
        <taxon>Bacteroidales</taxon>
        <taxon>Rikenellaceae</taxon>
        <taxon>Rikenella</taxon>
    </lineage>
</organism>